<gene>
    <name evidence="1" type="ORF">HPB50_012519</name>
</gene>
<protein>
    <submittedName>
        <fullName evidence="1">Uncharacterized protein</fullName>
    </submittedName>
</protein>
<proteinExistence type="predicted"/>
<evidence type="ECO:0000313" key="1">
    <source>
        <dbReference type="EMBL" id="KAH6922301.1"/>
    </source>
</evidence>
<keyword evidence="2" id="KW-1185">Reference proteome</keyword>
<organism evidence="1 2">
    <name type="scientific">Hyalomma asiaticum</name>
    <name type="common">Tick</name>
    <dbReference type="NCBI Taxonomy" id="266040"/>
    <lineage>
        <taxon>Eukaryota</taxon>
        <taxon>Metazoa</taxon>
        <taxon>Ecdysozoa</taxon>
        <taxon>Arthropoda</taxon>
        <taxon>Chelicerata</taxon>
        <taxon>Arachnida</taxon>
        <taxon>Acari</taxon>
        <taxon>Parasitiformes</taxon>
        <taxon>Ixodida</taxon>
        <taxon>Ixodoidea</taxon>
        <taxon>Ixodidae</taxon>
        <taxon>Hyalomminae</taxon>
        <taxon>Hyalomma</taxon>
    </lineage>
</organism>
<reference evidence="1" key="1">
    <citation type="submission" date="2020-05" db="EMBL/GenBank/DDBJ databases">
        <title>Large-scale comparative analyses of tick genomes elucidate their genetic diversity and vector capacities.</title>
        <authorList>
            <person name="Jia N."/>
            <person name="Wang J."/>
            <person name="Shi W."/>
            <person name="Du L."/>
            <person name="Sun Y."/>
            <person name="Zhan W."/>
            <person name="Jiang J."/>
            <person name="Wang Q."/>
            <person name="Zhang B."/>
            <person name="Ji P."/>
            <person name="Sakyi L.B."/>
            <person name="Cui X."/>
            <person name="Yuan T."/>
            <person name="Jiang B."/>
            <person name="Yang W."/>
            <person name="Lam T.T.-Y."/>
            <person name="Chang Q."/>
            <person name="Ding S."/>
            <person name="Wang X."/>
            <person name="Zhu J."/>
            <person name="Ruan X."/>
            <person name="Zhao L."/>
            <person name="Wei J."/>
            <person name="Que T."/>
            <person name="Du C."/>
            <person name="Cheng J."/>
            <person name="Dai P."/>
            <person name="Han X."/>
            <person name="Huang E."/>
            <person name="Gao Y."/>
            <person name="Liu J."/>
            <person name="Shao H."/>
            <person name="Ye R."/>
            <person name="Li L."/>
            <person name="Wei W."/>
            <person name="Wang X."/>
            <person name="Wang C."/>
            <person name="Yang T."/>
            <person name="Huo Q."/>
            <person name="Li W."/>
            <person name="Guo W."/>
            <person name="Chen H."/>
            <person name="Zhou L."/>
            <person name="Ni X."/>
            <person name="Tian J."/>
            <person name="Zhou Y."/>
            <person name="Sheng Y."/>
            <person name="Liu T."/>
            <person name="Pan Y."/>
            <person name="Xia L."/>
            <person name="Li J."/>
            <person name="Zhao F."/>
            <person name="Cao W."/>
        </authorList>
    </citation>
    <scope>NUCLEOTIDE SEQUENCE</scope>
    <source>
        <strain evidence="1">Hyas-2018</strain>
    </source>
</reference>
<sequence length="71" mass="8132">MAYVTTQHGQCSNQKSLALGLPVRIHTVELLKLAIHNKFENFLKPKSIHSFSDLPEPQQDKPYLAFWDVVL</sequence>
<dbReference type="Proteomes" id="UP000821845">
    <property type="component" value="Chromosome 9"/>
</dbReference>
<evidence type="ECO:0000313" key="2">
    <source>
        <dbReference type="Proteomes" id="UP000821845"/>
    </source>
</evidence>
<dbReference type="EMBL" id="CM023489">
    <property type="protein sequence ID" value="KAH6922301.1"/>
    <property type="molecule type" value="Genomic_DNA"/>
</dbReference>
<accession>A0ACB7RKJ0</accession>
<name>A0ACB7RKJ0_HYAAI</name>
<comment type="caution">
    <text evidence="1">The sequence shown here is derived from an EMBL/GenBank/DDBJ whole genome shotgun (WGS) entry which is preliminary data.</text>
</comment>